<reference evidence="3 4" key="1">
    <citation type="journal article" date="2015" name="Microbiome">
        <title>Genomic resolution of linkages in carbon, nitrogen, and sulfur cycling among widespread estuary sediment bacteria.</title>
        <authorList>
            <person name="Baker B.J."/>
            <person name="Lazar C.S."/>
            <person name="Teske A.P."/>
            <person name="Dick G.J."/>
        </authorList>
    </citation>
    <scope>NUCLEOTIDE SEQUENCE [LARGE SCALE GENOMIC DNA]</scope>
    <source>
        <strain evidence="3">DG_78</strain>
    </source>
</reference>
<dbReference type="Proteomes" id="UP000051012">
    <property type="component" value="Unassembled WGS sequence"/>
</dbReference>
<evidence type="ECO:0000259" key="1">
    <source>
        <dbReference type="Pfam" id="PF13401"/>
    </source>
</evidence>
<dbReference type="InterPro" id="IPR049945">
    <property type="entry name" value="AAA_22"/>
</dbReference>
<dbReference type="Pfam" id="PF13401">
    <property type="entry name" value="AAA_22"/>
    <property type="match status" value="1"/>
</dbReference>
<feature type="domain" description="MalT-like winged helix" evidence="2">
    <location>
        <begin position="280"/>
        <end position="354"/>
    </location>
</feature>
<dbReference type="AlphaFoldDB" id="A0A0S7Y824"/>
<evidence type="ECO:0008006" key="5">
    <source>
        <dbReference type="Google" id="ProtNLM"/>
    </source>
</evidence>
<protein>
    <recommendedName>
        <fullName evidence="5">AAA+ ATPase domain-containing protein</fullName>
    </recommendedName>
</protein>
<dbReference type="InterPro" id="IPR027417">
    <property type="entry name" value="P-loop_NTPase"/>
</dbReference>
<proteinExistence type="predicted"/>
<dbReference type="InterPro" id="IPR059106">
    <property type="entry name" value="WHD_MalT"/>
</dbReference>
<comment type="caution">
    <text evidence="3">The sequence shown here is derived from an EMBL/GenBank/DDBJ whole genome shotgun (WGS) entry which is preliminary data.</text>
</comment>
<organism evidence="3 4">
    <name type="scientific">candidate division TA06 bacterium DG_78</name>
    <dbReference type="NCBI Taxonomy" id="1703772"/>
    <lineage>
        <taxon>Bacteria</taxon>
        <taxon>Bacteria division TA06</taxon>
    </lineage>
</organism>
<dbReference type="SUPFAM" id="SSF52540">
    <property type="entry name" value="P-loop containing nucleoside triphosphate hydrolases"/>
    <property type="match status" value="1"/>
</dbReference>
<sequence>MKQRKERTQRKKKRHFEHVILKTKLSPPLLKKNVIFRSRLVSLLREHLDKKLISVVADAGYGKTTLLTQLIRDQNLPVVFYNLERTDSDLMVFLSYLMHGLEQLQSHIVDRSSALLGQNIDVNKNHELVMGTLINELVEKRSERFYLILDDYHTLLKDCMVHKALDYFIDHMPGTVCVIIASRTEPVYASLIKWRSKQNIFELSRNELVFTQHEIKALLSGVYQVVLSDEEVARVSEHTEGWVTGIQLIVQSAGKDRKTVKETLNGYIAANQPLFQYFANEILTGEDLRIQNFLRYSAILEIMTPDSCNTIMELKDSAQLLRELEHRNLFLAAVGKDEYKYHHLFRQFLLDRIDDVQLRKSLNLKAARYYQQKGQIEQAIQHYLEVDHYELAGKLIAQIESRMRTQARFTTLTA</sequence>
<dbReference type="Pfam" id="PF25873">
    <property type="entry name" value="WHD_MalT"/>
    <property type="match status" value="1"/>
</dbReference>
<feature type="domain" description="ORC1/DEAH AAA+ ATPase" evidence="1">
    <location>
        <begin position="49"/>
        <end position="160"/>
    </location>
</feature>
<dbReference type="EMBL" id="LJNI01000150">
    <property type="protein sequence ID" value="KPJ70935.1"/>
    <property type="molecule type" value="Genomic_DNA"/>
</dbReference>
<gene>
    <name evidence="3" type="ORF">AMJ52_09285</name>
</gene>
<name>A0A0S7Y824_UNCT6</name>
<evidence type="ECO:0000313" key="4">
    <source>
        <dbReference type="Proteomes" id="UP000051012"/>
    </source>
</evidence>
<dbReference type="Gene3D" id="3.40.50.300">
    <property type="entry name" value="P-loop containing nucleotide triphosphate hydrolases"/>
    <property type="match status" value="1"/>
</dbReference>
<evidence type="ECO:0000259" key="2">
    <source>
        <dbReference type="Pfam" id="PF25873"/>
    </source>
</evidence>
<evidence type="ECO:0000313" key="3">
    <source>
        <dbReference type="EMBL" id="KPJ70935.1"/>
    </source>
</evidence>
<dbReference type="GO" id="GO:0016887">
    <property type="term" value="F:ATP hydrolysis activity"/>
    <property type="evidence" value="ECO:0007669"/>
    <property type="project" value="InterPro"/>
</dbReference>
<accession>A0A0S7Y824</accession>